<evidence type="ECO:0000256" key="1">
    <source>
        <dbReference type="ARBA" id="ARBA00004618"/>
    </source>
</evidence>
<evidence type="ECO:0000313" key="6">
    <source>
        <dbReference type="EMBL" id="SDY25973.1"/>
    </source>
</evidence>
<feature type="compositionally biased region" description="Gly residues" evidence="4">
    <location>
        <begin position="200"/>
        <end position="210"/>
    </location>
</feature>
<keyword evidence="3" id="KW-0175">Coiled coil</keyword>
<feature type="compositionally biased region" description="Acidic residues" evidence="4">
    <location>
        <begin position="261"/>
        <end position="283"/>
    </location>
</feature>
<dbReference type="GO" id="GO:0097589">
    <property type="term" value="C:archaeal-type flagellum"/>
    <property type="evidence" value="ECO:0007669"/>
    <property type="project" value="UniProtKB-SubCell"/>
</dbReference>
<feature type="domain" description="Archaeal flagella protein FlaD/E" evidence="5">
    <location>
        <begin position="411"/>
        <end position="504"/>
    </location>
</feature>
<evidence type="ECO:0000313" key="7">
    <source>
        <dbReference type="Proteomes" id="UP000199079"/>
    </source>
</evidence>
<accession>A0A1H3IDP0</accession>
<feature type="region of interest" description="Disordered" evidence="4">
    <location>
        <begin position="525"/>
        <end position="614"/>
    </location>
</feature>
<feature type="compositionally biased region" description="Basic and acidic residues" evidence="4">
    <location>
        <begin position="284"/>
        <end position="305"/>
    </location>
</feature>
<feature type="coiled-coil region" evidence="3">
    <location>
        <begin position="132"/>
        <end position="159"/>
    </location>
</feature>
<feature type="compositionally biased region" description="Basic and acidic residues" evidence="4">
    <location>
        <begin position="530"/>
        <end position="544"/>
    </location>
</feature>
<feature type="compositionally biased region" description="Basic and acidic residues" evidence="4">
    <location>
        <begin position="362"/>
        <end position="389"/>
    </location>
</feature>
<keyword evidence="2" id="KW-0974">Archaeal flagellum</keyword>
<evidence type="ECO:0000256" key="3">
    <source>
        <dbReference type="SAM" id="Coils"/>
    </source>
</evidence>
<feature type="compositionally biased region" description="Acidic residues" evidence="4">
    <location>
        <begin position="396"/>
        <end position="406"/>
    </location>
</feature>
<keyword evidence="7" id="KW-1185">Reference proteome</keyword>
<feature type="region of interest" description="Disordered" evidence="4">
    <location>
        <begin position="32"/>
        <end position="130"/>
    </location>
</feature>
<keyword evidence="6" id="KW-0282">Flagellum</keyword>
<reference evidence="7" key="1">
    <citation type="submission" date="2016-10" db="EMBL/GenBank/DDBJ databases">
        <authorList>
            <person name="Varghese N."/>
            <person name="Submissions S."/>
        </authorList>
    </citation>
    <scope>NUCLEOTIDE SEQUENCE [LARGE SCALE GENOMIC DNA]</scope>
    <source>
        <strain evidence="7">DC30,IBRC 10041,KCTC 4046</strain>
    </source>
</reference>
<organism evidence="6 7">
    <name type="scientific">Halopenitus persicus</name>
    <dbReference type="NCBI Taxonomy" id="1048396"/>
    <lineage>
        <taxon>Archaea</taxon>
        <taxon>Methanobacteriati</taxon>
        <taxon>Methanobacteriota</taxon>
        <taxon>Stenosarchaea group</taxon>
        <taxon>Halobacteria</taxon>
        <taxon>Halobacteriales</taxon>
        <taxon>Haloferacaceae</taxon>
        <taxon>Halopenitus</taxon>
    </lineage>
</organism>
<dbReference type="Pfam" id="PF04659">
    <property type="entry name" value="Arch_fla_DE"/>
    <property type="match status" value="1"/>
</dbReference>
<feature type="compositionally biased region" description="Gly residues" evidence="4">
    <location>
        <begin position="55"/>
        <end position="117"/>
    </location>
</feature>
<feature type="compositionally biased region" description="Acidic residues" evidence="4">
    <location>
        <begin position="217"/>
        <end position="252"/>
    </location>
</feature>
<protein>
    <submittedName>
        <fullName evidence="6">Flagellar protein FlaC</fullName>
    </submittedName>
</protein>
<keyword evidence="6" id="KW-0969">Cilium</keyword>
<dbReference type="PANTHER" id="PTHR40698:SF1">
    <property type="entry name" value="FLAGELLA-RELATED PROTEIN D-RELATED"/>
    <property type="match status" value="1"/>
</dbReference>
<evidence type="ECO:0000259" key="5">
    <source>
        <dbReference type="Pfam" id="PF04659"/>
    </source>
</evidence>
<evidence type="ECO:0000256" key="4">
    <source>
        <dbReference type="SAM" id="MobiDB-lite"/>
    </source>
</evidence>
<sequence length="614" mass="64938">MALETSAWALSTVAGGATLGLVGAGILDRLRDDEASESGGTDPLSDDAGYRGGDDGLSGDGLGGGTDLEAELGGGGGGAAGGDGLDGDGLGGGGLGGDGLGGDPEANSGGGGAAGGDDWGDDLDGGGGGVDTLELQRRIEELENDVDSIDATVSTVRSENESIQGTVAEIEEDIRNLLGIYEMVTQGVNPFVDEVDEFNGGGVDAGGDGATLGLFEQSEEDGSQAAEPEDEYGFDEESDDPVDDGPTAEDLNDQAMRNAEDELESDPEPDPEPEPEPAVEPDPTEGRAEPDAEDETKSFSDLKAEYDDEGAETTATPTNAGPVQMSTGSVPAANPEPDPEPEPEPQATDHGTSESEPNEPTDADRRDAGSEPVDRYDHDRSRTDRDGEQRPGASDDAFEYVDDDDLEPGRRDPYLRSLPEGYVGDLLVMEWLEFLVETATVTDAARAIQYYERIDWVSPSVADQLRDFLSGFGQVDRNVVVRPGTEHLDRDHHTTSLRYILQLNEATSRDVLVDRWDDLTDRPLLPTAERTGEHGDGHQDRFDGLGDVAELSDRSADGPAGNGHRPYPPQPQESTDDDRPSRSRGSRERETGDVPRGVDRDVTRPTSRRGPDGD</sequence>
<comment type="subcellular location">
    <subcellularLocation>
        <location evidence="1">Archaeal flagellum</location>
    </subcellularLocation>
</comment>
<dbReference type="GO" id="GO:0097588">
    <property type="term" value="P:archaeal or bacterial-type flagellum-dependent cell motility"/>
    <property type="evidence" value="ECO:0007669"/>
    <property type="project" value="InterPro"/>
</dbReference>
<name>A0A1H3IDP0_9EURY</name>
<gene>
    <name evidence="6" type="ORF">SAMN05216564_10491</name>
</gene>
<feature type="region of interest" description="Disordered" evidence="4">
    <location>
        <begin position="200"/>
        <end position="416"/>
    </location>
</feature>
<dbReference type="InterPro" id="IPR052494">
    <property type="entry name" value="Flagella_assembly_related"/>
</dbReference>
<keyword evidence="6" id="KW-0966">Cell projection</keyword>
<feature type="compositionally biased region" description="Polar residues" evidence="4">
    <location>
        <begin position="313"/>
        <end position="329"/>
    </location>
</feature>
<dbReference type="PANTHER" id="PTHR40698">
    <property type="entry name" value="FLAGELLA-RELATED PROTEIN E-RELATED-RELATED"/>
    <property type="match status" value="1"/>
</dbReference>
<dbReference type="InterPro" id="IPR009205">
    <property type="entry name" value="FlaC_arc"/>
</dbReference>
<feature type="compositionally biased region" description="Basic and acidic residues" evidence="4">
    <location>
        <begin position="577"/>
        <end position="614"/>
    </location>
</feature>
<dbReference type="InterPro" id="IPR006752">
    <property type="entry name" value="Arch_fla_DE"/>
</dbReference>
<dbReference type="EMBL" id="FNPC01000004">
    <property type="protein sequence ID" value="SDY25973.1"/>
    <property type="molecule type" value="Genomic_DNA"/>
</dbReference>
<proteinExistence type="predicted"/>
<dbReference type="AlphaFoldDB" id="A0A1H3IDP0"/>
<dbReference type="Pfam" id="PF05377">
    <property type="entry name" value="FlaC_arch"/>
    <property type="match status" value="1"/>
</dbReference>
<dbReference type="Proteomes" id="UP000199079">
    <property type="component" value="Unassembled WGS sequence"/>
</dbReference>
<evidence type="ECO:0000256" key="2">
    <source>
        <dbReference type="ARBA" id="ARBA00022440"/>
    </source>
</evidence>